<evidence type="ECO:0000256" key="11">
    <source>
        <dbReference type="ARBA" id="ARBA00022837"/>
    </source>
</evidence>
<dbReference type="Gene3D" id="3.40.50.200">
    <property type="entry name" value="Peptidase S8/S53 domain"/>
    <property type="match status" value="1"/>
</dbReference>
<keyword evidence="14" id="KW-0325">Glycoprotein</keyword>
<dbReference type="Pfam" id="PF09286">
    <property type="entry name" value="Pro-kuma_activ"/>
    <property type="match status" value="1"/>
</dbReference>
<feature type="binding site" evidence="15">
    <location>
        <position position="591"/>
    </location>
    <ligand>
        <name>Ca(2+)</name>
        <dbReference type="ChEBI" id="CHEBI:29108"/>
    </ligand>
</feature>
<keyword evidence="11 15" id="KW-0106">Calcium</keyword>
<evidence type="ECO:0000256" key="15">
    <source>
        <dbReference type="PROSITE-ProRule" id="PRU01032"/>
    </source>
</evidence>
<keyword evidence="5" id="KW-0964">Secreted</keyword>
<feature type="domain" description="Peptidase S53" evidence="17">
    <location>
        <begin position="216"/>
        <end position="611"/>
    </location>
</feature>
<comment type="caution">
    <text evidence="18">The sequence shown here is derived from an EMBL/GenBank/DDBJ whole genome shotgun (WGS) entry which is preliminary data.</text>
</comment>
<evidence type="ECO:0000256" key="4">
    <source>
        <dbReference type="ARBA" id="ARBA00012462"/>
    </source>
</evidence>
<keyword evidence="9 15" id="KW-0378">Hydrolase</keyword>
<dbReference type="CDD" id="cd04056">
    <property type="entry name" value="Peptidases_S53"/>
    <property type="match status" value="1"/>
</dbReference>
<evidence type="ECO:0000256" key="8">
    <source>
        <dbReference type="ARBA" id="ARBA00022729"/>
    </source>
</evidence>
<organism evidence="18 19">
    <name type="scientific">Diplocarpon rosae</name>
    <dbReference type="NCBI Taxonomy" id="946125"/>
    <lineage>
        <taxon>Eukaryota</taxon>
        <taxon>Fungi</taxon>
        <taxon>Dikarya</taxon>
        <taxon>Ascomycota</taxon>
        <taxon>Pezizomycotina</taxon>
        <taxon>Leotiomycetes</taxon>
        <taxon>Helotiales</taxon>
        <taxon>Drepanopezizaceae</taxon>
        <taxon>Diplocarpon</taxon>
    </lineage>
</organism>
<evidence type="ECO:0000256" key="6">
    <source>
        <dbReference type="ARBA" id="ARBA00022670"/>
    </source>
</evidence>
<dbReference type="PANTHER" id="PTHR14218">
    <property type="entry name" value="PROTEASE S8 TRIPEPTIDYL PEPTIDASE I CLN2"/>
    <property type="match status" value="1"/>
</dbReference>
<keyword evidence="10 15" id="KW-0720">Serine protease</keyword>
<evidence type="ECO:0000256" key="5">
    <source>
        <dbReference type="ARBA" id="ARBA00022525"/>
    </source>
</evidence>
<keyword evidence="13" id="KW-0865">Zymogen</keyword>
<dbReference type="SMART" id="SM00944">
    <property type="entry name" value="Pro-kuma_activ"/>
    <property type="match status" value="1"/>
</dbReference>
<comment type="subcellular location">
    <subcellularLocation>
        <location evidence="3">Secreted</location>
        <location evidence="3">Extracellular space</location>
    </subcellularLocation>
</comment>
<keyword evidence="19" id="KW-1185">Reference proteome</keyword>
<accession>A0AAD9T511</accession>
<feature type="active site" description="Charge relay system" evidence="15">
    <location>
        <position position="528"/>
    </location>
</feature>
<keyword evidence="6 15" id="KW-0645">Protease</keyword>
<evidence type="ECO:0000313" key="19">
    <source>
        <dbReference type="Proteomes" id="UP001285354"/>
    </source>
</evidence>
<dbReference type="GO" id="GO:0004252">
    <property type="term" value="F:serine-type endopeptidase activity"/>
    <property type="evidence" value="ECO:0007669"/>
    <property type="project" value="UniProtKB-UniRule"/>
</dbReference>
<dbReference type="InterPro" id="IPR000209">
    <property type="entry name" value="Peptidase_S8/S53_dom"/>
</dbReference>
<keyword evidence="12" id="KW-0843">Virulence</keyword>
<dbReference type="InterPro" id="IPR030400">
    <property type="entry name" value="Sedolisin_dom"/>
</dbReference>
<keyword evidence="8 16" id="KW-0732">Signal</keyword>
<dbReference type="GO" id="GO:0046872">
    <property type="term" value="F:metal ion binding"/>
    <property type="evidence" value="ECO:0007669"/>
    <property type="project" value="UniProtKB-UniRule"/>
</dbReference>
<sequence length="618" mass="68265">MLGPSLLLSVAFAAQAVFGSPIRSRSAYSVKETHTVPREWSQIDQAPKNHMLHLQIGLKQNRFDELERKLHEVSDPSHLRYGKHLSFEEVNDLIRPSDETLDSVQEWLSDNDIPVSGFSPAKDWINVHIDVESAERLLGANYSLYKHEDGSQLVRTSEWSLPVHLHEMVDTIQPTTSFMRSKPQAADWRQFAVPYLPQPYNGPRYGTIAQVCQPLRVTIECIRTLYGTRDYKPKATTSNKIGFNNFLQETPIRPDIHMFLESFRPEAASTAYTFQSLEIDGGPPASNHTLTAQRVTDEIGKEANLDAQTILGIGYPTPVISYSTGNKPPSTQGSLEDTNEPFLTWVNYALAQEDVPQVISSSYSDDERTVPKAYAERVCKSFASLGIRGVTMLVSSGDNGLGGEKRSACASDDGKSIQFIPSFPASCPYVTAVGATEQFGPEVAAWRPSLRRPDGKMDVYYASGSGFSNYFPRPEYQHGVVDDYLTRAGRSLDGFFNRDGRGYPDISAQGLHFAFVWNQKNSVISGTSVSSPIAASVISLLNDHLLSTGRPPLGFLNPWLYKKGKRGFTDIFLGRTLSCGTEGFPVAWGWDPVTGFGTADFSTLVTLLDGNSTVAPKH</sequence>
<dbReference type="EMBL" id="JAUBYV010000002">
    <property type="protein sequence ID" value="KAK2628993.1"/>
    <property type="molecule type" value="Genomic_DNA"/>
</dbReference>
<evidence type="ECO:0000256" key="1">
    <source>
        <dbReference type="ARBA" id="ARBA00001910"/>
    </source>
</evidence>
<dbReference type="Pfam" id="PF00082">
    <property type="entry name" value="Peptidase_S8"/>
    <property type="match status" value="1"/>
</dbReference>
<feature type="binding site" evidence="15">
    <location>
        <position position="589"/>
    </location>
    <ligand>
        <name>Ca(2+)</name>
        <dbReference type="ChEBI" id="CHEBI:29108"/>
    </ligand>
</feature>
<comment type="catalytic activity">
    <reaction evidence="1">
        <text>Release of an N-terminal tripeptide from a polypeptide.</text>
        <dbReference type="EC" id="3.4.14.10"/>
    </reaction>
</comment>
<evidence type="ECO:0000256" key="10">
    <source>
        <dbReference type="ARBA" id="ARBA00022825"/>
    </source>
</evidence>
<dbReference type="GO" id="GO:0005576">
    <property type="term" value="C:extracellular region"/>
    <property type="evidence" value="ECO:0007669"/>
    <property type="project" value="UniProtKB-SubCell"/>
</dbReference>
<feature type="active site" description="Charge relay system" evidence="15">
    <location>
        <position position="302"/>
    </location>
</feature>
<evidence type="ECO:0000256" key="7">
    <source>
        <dbReference type="ARBA" id="ARBA00022723"/>
    </source>
</evidence>
<dbReference type="Proteomes" id="UP001285354">
    <property type="component" value="Unassembled WGS sequence"/>
</dbReference>
<feature type="signal peptide" evidence="16">
    <location>
        <begin position="1"/>
        <end position="19"/>
    </location>
</feature>
<evidence type="ECO:0000313" key="18">
    <source>
        <dbReference type="EMBL" id="KAK2628993.1"/>
    </source>
</evidence>
<keyword evidence="7 15" id="KW-0479">Metal-binding</keyword>
<proteinExistence type="predicted"/>
<dbReference type="PROSITE" id="PS51695">
    <property type="entry name" value="SEDOLISIN"/>
    <property type="match status" value="1"/>
</dbReference>
<comment type="cofactor">
    <cofactor evidence="15">
        <name>Ca(2+)</name>
        <dbReference type="ChEBI" id="CHEBI:29108"/>
    </cofactor>
    <text evidence="15">Binds 1 Ca(2+) ion per subunit.</text>
</comment>
<dbReference type="GO" id="GO:0006508">
    <property type="term" value="P:proteolysis"/>
    <property type="evidence" value="ECO:0007669"/>
    <property type="project" value="UniProtKB-KW"/>
</dbReference>
<dbReference type="FunFam" id="3.40.50.200:FF:000015">
    <property type="entry name" value="Tripeptidyl peptidase A"/>
    <property type="match status" value="1"/>
</dbReference>
<feature type="chain" id="PRO_5042179904" description="tripeptidyl-peptidase II" evidence="16">
    <location>
        <begin position="20"/>
        <end position="618"/>
    </location>
</feature>
<evidence type="ECO:0000256" key="14">
    <source>
        <dbReference type="ARBA" id="ARBA00023180"/>
    </source>
</evidence>
<evidence type="ECO:0000256" key="12">
    <source>
        <dbReference type="ARBA" id="ARBA00023026"/>
    </source>
</evidence>
<reference evidence="18" key="1">
    <citation type="submission" date="2023-06" db="EMBL/GenBank/DDBJ databases">
        <title>Draft genome of Marssonina rosae.</title>
        <authorList>
            <person name="Cheng Q."/>
        </authorList>
    </citation>
    <scope>NUCLEOTIDE SEQUENCE</scope>
    <source>
        <strain evidence="18">R4</strain>
    </source>
</reference>
<protein>
    <recommendedName>
        <fullName evidence="4">tripeptidyl-peptidase II</fullName>
        <ecNumber evidence="4">3.4.14.10</ecNumber>
    </recommendedName>
</protein>
<evidence type="ECO:0000256" key="13">
    <source>
        <dbReference type="ARBA" id="ARBA00023145"/>
    </source>
</evidence>
<evidence type="ECO:0000256" key="16">
    <source>
        <dbReference type="SAM" id="SignalP"/>
    </source>
</evidence>
<dbReference type="PANTHER" id="PTHR14218:SF39">
    <property type="entry name" value="PEPTIDASE S53 DOMAIN-CONTAINING PROTEIN"/>
    <property type="match status" value="1"/>
</dbReference>
<dbReference type="AlphaFoldDB" id="A0AAD9T511"/>
<dbReference type="EC" id="3.4.14.10" evidence="4"/>
<feature type="binding site" evidence="15">
    <location>
        <position position="571"/>
    </location>
    <ligand>
        <name>Ca(2+)</name>
        <dbReference type="ChEBI" id="CHEBI:29108"/>
    </ligand>
</feature>
<evidence type="ECO:0000256" key="9">
    <source>
        <dbReference type="ARBA" id="ARBA00022801"/>
    </source>
</evidence>
<evidence type="ECO:0000259" key="17">
    <source>
        <dbReference type="PROSITE" id="PS51695"/>
    </source>
</evidence>
<feature type="binding site" evidence="15">
    <location>
        <position position="570"/>
    </location>
    <ligand>
        <name>Ca(2+)</name>
        <dbReference type="ChEBI" id="CHEBI:29108"/>
    </ligand>
</feature>
<dbReference type="SUPFAM" id="SSF52743">
    <property type="entry name" value="Subtilisin-like"/>
    <property type="match status" value="1"/>
</dbReference>
<evidence type="ECO:0000256" key="2">
    <source>
        <dbReference type="ARBA" id="ARBA00002451"/>
    </source>
</evidence>
<comment type="function">
    <text evidence="2">Secreted tripeptidyl-peptidase which degrades proteins at acidic pHs and is involved in virulence.</text>
</comment>
<dbReference type="CDD" id="cd11377">
    <property type="entry name" value="Pro-peptidase_S53"/>
    <property type="match status" value="1"/>
</dbReference>
<feature type="active site" description="Charge relay system" evidence="15">
    <location>
        <position position="306"/>
    </location>
</feature>
<dbReference type="InterPro" id="IPR015366">
    <property type="entry name" value="S53_propep"/>
</dbReference>
<dbReference type="InterPro" id="IPR036852">
    <property type="entry name" value="Peptidase_S8/S53_dom_sf"/>
</dbReference>
<dbReference type="InterPro" id="IPR050819">
    <property type="entry name" value="Tripeptidyl-peptidase_I"/>
</dbReference>
<gene>
    <name evidence="18" type="ORF">QTJ16_002096</name>
</gene>
<name>A0AAD9T511_9HELO</name>
<dbReference type="GO" id="GO:0008240">
    <property type="term" value="F:tripeptidyl-peptidase activity"/>
    <property type="evidence" value="ECO:0007669"/>
    <property type="project" value="UniProtKB-EC"/>
</dbReference>
<dbReference type="SUPFAM" id="SSF54897">
    <property type="entry name" value="Protease propeptides/inhibitors"/>
    <property type="match status" value="1"/>
</dbReference>
<evidence type="ECO:0000256" key="3">
    <source>
        <dbReference type="ARBA" id="ARBA00004239"/>
    </source>
</evidence>